<dbReference type="KEGG" id="csr:Cspa_c24400"/>
<name>M1LT61_9CLOT</name>
<evidence type="ECO:0000259" key="1">
    <source>
        <dbReference type="Pfam" id="PF06397"/>
    </source>
</evidence>
<evidence type="ECO:0000313" key="3">
    <source>
        <dbReference type="Proteomes" id="UP000011728"/>
    </source>
</evidence>
<protein>
    <submittedName>
        <fullName evidence="2">Desulfoferrodoxin</fullName>
    </submittedName>
</protein>
<dbReference type="eggNOG" id="COG2033">
    <property type="taxonomic scope" value="Bacteria"/>
</dbReference>
<dbReference type="GO" id="GO:0005506">
    <property type="term" value="F:iron ion binding"/>
    <property type="evidence" value="ECO:0007669"/>
    <property type="project" value="InterPro"/>
</dbReference>
<dbReference type="AlphaFoldDB" id="M1LT61"/>
<dbReference type="OrthoDB" id="9814936at2"/>
<dbReference type="SUPFAM" id="SSF57802">
    <property type="entry name" value="Rubredoxin-like"/>
    <property type="match status" value="1"/>
</dbReference>
<dbReference type="Proteomes" id="UP000011728">
    <property type="component" value="Chromosome"/>
</dbReference>
<proteinExistence type="predicted"/>
<dbReference type="STRING" id="36745.CLSAP_22550"/>
<evidence type="ECO:0000313" key="2">
    <source>
        <dbReference type="EMBL" id="AGF56205.1"/>
    </source>
</evidence>
<feature type="domain" description="Desulfoferrodoxin N-terminal" evidence="1">
    <location>
        <begin position="6"/>
        <end position="35"/>
    </location>
</feature>
<dbReference type="InterPro" id="IPR036073">
    <property type="entry name" value="Desulfoferrodoxin_Fe-bd_dom_sf"/>
</dbReference>
<sequence length="80" mass="9125">MGEYRYYICKKCSNLVVSIKNSAGKMICCGEPMNRLTNDAMEASWQKNIPIFTYENGVAKLGVDSSILPMIEEYSTKWIF</sequence>
<gene>
    <name evidence="2" type="ORF">Cspa_c24400</name>
</gene>
<dbReference type="RefSeq" id="WP_015392524.1">
    <property type="nucleotide sequence ID" value="NC_020291.1"/>
</dbReference>
<keyword evidence="3" id="KW-1185">Reference proteome</keyword>
<dbReference type="InterPro" id="IPR004462">
    <property type="entry name" value="Desulfoferrodoxin_N"/>
</dbReference>
<dbReference type="EMBL" id="CP004121">
    <property type="protein sequence ID" value="AGF56205.1"/>
    <property type="molecule type" value="Genomic_DNA"/>
</dbReference>
<accession>M1LT61</accession>
<dbReference type="HOGENOM" id="CLU_2583572_0_0_9"/>
<dbReference type="Pfam" id="PF06397">
    <property type="entry name" value="Desulfoferrod_N"/>
    <property type="match status" value="1"/>
</dbReference>
<dbReference type="GO" id="GO:0016491">
    <property type="term" value="F:oxidoreductase activity"/>
    <property type="evidence" value="ECO:0007669"/>
    <property type="project" value="InterPro"/>
</dbReference>
<organism evidence="2 3">
    <name type="scientific">Clostridium saccharoperbutylacetonicum N1-4(HMT)</name>
    <dbReference type="NCBI Taxonomy" id="931276"/>
    <lineage>
        <taxon>Bacteria</taxon>
        <taxon>Bacillati</taxon>
        <taxon>Bacillota</taxon>
        <taxon>Clostridia</taxon>
        <taxon>Eubacteriales</taxon>
        <taxon>Clostridiaceae</taxon>
        <taxon>Clostridium</taxon>
    </lineage>
</organism>
<dbReference type="PATRIC" id="fig|931276.5.peg.2445"/>
<dbReference type="Gene3D" id="2.60.40.730">
    <property type="entry name" value="SOR catalytic domain"/>
    <property type="match status" value="1"/>
</dbReference>
<reference evidence="2 3" key="1">
    <citation type="submission" date="2013-02" db="EMBL/GenBank/DDBJ databases">
        <title>Genome sequence of Clostridium saccharoperbutylacetonicum N1-4(HMT).</title>
        <authorList>
            <person name="Poehlein A."/>
            <person name="Daniel R."/>
        </authorList>
    </citation>
    <scope>NUCLEOTIDE SEQUENCE [LARGE SCALE GENOMIC DNA]</scope>
    <source>
        <strain evidence="3">N1-4(HMT)</strain>
    </source>
</reference>